<protein>
    <recommendedName>
        <fullName evidence="2">Type II secretion system protein H</fullName>
    </recommendedName>
    <alternativeName>
        <fullName evidence="10">General secretion pathway protein H</fullName>
    </alternativeName>
</protein>
<gene>
    <name evidence="13" type="ORF">D4A39_15970</name>
</gene>
<comment type="subcellular location">
    <subcellularLocation>
        <location evidence="1">Cell inner membrane</location>
        <topology evidence="1">Single-pass membrane protein</topology>
    </subcellularLocation>
</comment>
<dbReference type="Proteomes" id="UP000283734">
    <property type="component" value="Unassembled WGS sequence"/>
</dbReference>
<dbReference type="Pfam" id="PF07963">
    <property type="entry name" value="N_methyl"/>
    <property type="match status" value="1"/>
</dbReference>
<dbReference type="EMBL" id="QYYA01000007">
    <property type="protein sequence ID" value="RJG15966.1"/>
    <property type="molecule type" value="Genomic_DNA"/>
</dbReference>
<dbReference type="InterPro" id="IPR012902">
    <property type="entry name" value="N_methyl_site"/>
</dbReference>
<accession>A0A418XTF6</accession>
<dbReference type="GO" id="GO:0005886">
    <property type="term" value="C:plasma membrane"/>
    <property type="evidence" value="ECO:0007669"/>
    <property type="project" value="UniProtKB-SubCell"/>
</dbReference>
<feature type="transmembrane region" description="Helical" evidence="11">
    <location>
        <begin position="7"/>
        <end position="28"/>
    </location>
</feature>
<keyword evidence="5" id="KW-0997">Cell inner membrane</keyword>
<evidence type="ECO:0000256" key="8">
    <source>
        <dbReference type="ARBA" id="ARBA00023136"/>
    </source>
</evidence>
<dbReference type="Pfam" id="PF12019">
    <property type="entry name" value="GspH"/>
    <property type="match status" value="1"/>
</dbReference>
<evidence type="ECO:0000256" key="9">
    <source>
        <dbReference type="ARBA" id="ARBA00025772"/>
    </source>
</evidence>
<evidence type="ECO:0000259" key="12">
    <source>
        <dbReference type="Pfam" id="PF12019"/>
    </source>
</evidence>
<keyword evidence="4" id="KW-0488">Methylation</keyword>
<dbReference type="RefSeq" id="WP_022986424.1">
    <property type="nucleotide sequence ID" value="NZ_CAXGPP010000007.1"/>
</dbReference>
<dbReference type="InterPro" id="IPR022346">
    <property type="entry name" value="T2SS_GspH"/>
</dbReference>
<evidence type="ECO:0000313" key="13">
    <source>
        <dbReference type="EMBL" id="RJG15966.1"/>
    </source>
</evidence>
<reference evidence="13 14" key="1">
    <citation type="submission" date="2018-09" db="EMBL/GenBank/DDBJ databases">
        <title>Alcanivorax profundi sp. nov., isolated from 1000 m-depth seawater of the Mariana Trench.</title>
        <authorList>
            <person name="Liu J."/>
        </authorList>
    </citation>
    <scope>NUCLEOTIDE SEQUENCE [LARGE SCALE GENOMIC DNA]</scope>
    <source>
        <strain evidence="13 14">MTEO17</strain>
    </source>
</reference>
<dbReference type="SUPFAM" id="SSF54523">
    <property type="entry name" value="Pili subunits"/>
    <property type="match status" value="1"/>
</dbReference>
<keyword evidence="7 11" id="KW-1133">Transmembrane helix</keyword>
<name>A0A418XTF6_9GAMM</name>
<dbReference type="AlphaFoldDB" id="A0A418XTF6"/>
<keyword evidence="8 11" id="KW-0472">Membrane</keyword>
<dbReference type="InterPro" id="IPR045584">
    <property type="entry name" value="Pilin-like"/>
</dbReference>
<dbReference type="NCBIfam" id="TIGR02532">
    <property type="entry name" value="IV_pilin_GFxxxE"/>
    <property type="match status" value="1"/>
</dbReference>
<evidence type="ECO:0000256" key="6">
    <source>
        <dbReference type="ARBA" id="ARBA00022692"/>
    </source>
</evidence>
<dbReference type="GO" id="GO:0015627">
    <property type="term" value="C:type II protein secretion system complex"/>
    <property type="evidence" value="ECO:0007669"/>
    <property type="project" value="InterPro"/>
</dbReference>
<comment type="caution">
    <text evidence="13">The sequence shown here is derived from an EMBL/GenBank/DDBJ whole genome shotgun (WGS) entry which is preliminary data.</text>
</comment>
<dbReference type="GO" id="GO:0015628">
    <property type="term" value="P:protein secretion by the type II secretion system"/>
    <property type="evidence" value="ECO:0007669"/>
    <property type="project" value="InterPro"/>
</dbReference>
<organism evidence="13 14">
    <name type="scientific">Alcanivorax profundi</name>
    <dbReference type="NCBI Taxonomy" id="2338368"/>
    <lineage>
        <taxon>Bacteria</taxon>
        <taxon>Pseudomonadati</taxon>
        <taxon>Pseudomonadota</taxon>
        <taxon>Gammaproteobacteria</taxon>
        <taxon>Oceanospirillales</taxon>
        <taxon>Alcanivoracaceae</taxon>
        <taxon>Alcanivorax</taxon>
    </lineage>
</organism>
<keyword evidence="14" id="KW-1185">Reference proteome</keyword>
<evidence type="ECO:0000256" key="10">
    <source>
        <dbReference type="ARBA" id="ARBA00030775"/>
    </source>
</evidence>
<evidence type="ECO:0000256" key="1">
    <source>
        <dbReference type="ARBA" id="ARBA00004377"/>
    </source>
</evidence>
<feature type="domain" description="General secretion pathway GspH" evidence="12">
    <location>
        <begin position="45"/>
        <end position="146"/>
    </location>
</feature>
<evidence type="ECO:0000256" key="7">
    <source>
        <dbReference type="ARBA" id="ARBA00022989"/>
    </source>
</evidence>
<evidence type="ECO:0000256" key="11">
    <source>
        <dbReference type="SAM" id="Phobius"/>
    </source>
</evidence>
<evidence type="ECO:0000256" key="5">
    <source>
        <dbReference type="ARBA" id="ARBA00022519"/>
    </source>
</evidence>
<evidence type="ECO:0000256" key="3">
    <source>
        <dbReference type="ARBA" id="ARBA00022475"/>
    </source>
</evidence>
<proteinExistence type="inferred from homology"/>
<dbReference type="OrthoDB" id="6078367at2"/>
<comment type="similarity">
    <text evidence="9">Belongs to the GSP H family.</text>
</comment>
<evidence type="ECO:0000256" key="4">
    <source>
        <dbReference type="ARBA" id="ARBA00022481"/>
    </source>
</evidence>
<keyword evidence="6 11" id="KW-0812">Transmembrane</keyword>
<evidence type="ECO:0000256" key="2">
    <source>
        <dbReference type="ARBA" id="ARBA00021549"/>
    </source>
</evidence>
<dbReference type="Gene3D" id="3.55.40.10">
    <property type="entry name" value="minor pseudopilin epsh domain"/>
    <property type="match status" value="1"/>
</dbReference>
<evidence type="ECO:0000313" key="14">
    <source>
        <dbReference type="Proteomes" id="UP000283734"/>
    </source>
</evidence>
<sequence>MSKQESGFTIVELVVSLLVLGVLLAFAIPSYQGVIASNALRTSTADLITALNLAKMQSVSLRQQVTVAPVTAGDWESGWVVTYPAGSEEKNQTFLPAQDVAITQTQGANNPVFRSDGYTTNTPAAFQLCNPKAGDTGRLISVSVVGRISNEDVDCNP</sequence>
<keyword evidence="3" id="KW-1003">Cell membrane</keyword>